<dbReference type="InterPro" id="IPR004358">
    <property type="entry name" value="Sig_transdc_His_kin-like_C"/>
</dbReference>
<dbReference type="InterPro" id="IPR036890">
    <property type="entry name" value="HATPase_C_sf"/>
</dbReference>
<gene>
    <name evidence="17" type="ORF">SAMN05443544_2947</name>
</gene>
<dbReference type="AlphaFoldDB" id="A0A1N6H7I8"/>
<comment type="catalytic activity">
    <reaction evidence="1">
        <text>ATP + protein L-histidine = ADP + protein N-phospho-L-histidine.</text>
        <dbReference type="EC" id="2.7.13.3"/>
    </reaction>
</comment>
<dbReference type="InterPro" id="IPR029151">
    <property type="entry name" value="Sensor-like_sf"/>
</dbReference>
<keyword evidence="18" id="KW-1185">Reference proteome</keyword>
<keyword evidence="13 15" id="KW-0472">Membrane</keyword>
<keyword evidence="9 17" id="KW-0418">Kinase</keyword>
<dbReference type="InterPro" id="IPR050980">
    <property type="entry name" value="2C_sensor_his_kinase"/>
</dbReference>
<dbReference type="Pfam" id="PF17203">
    <property type="entry name" value="sCache_3_2"/>
    <property type="match status" value="1"/>
</dbReference>
<dbReference type="InterPro" id="IPR005467">
    <property type="entry name" value="His_kinase_dom"/>
</dbReference>
<dbReference type="Proteomes" id="UP000184699">
    <property type="component" value="Unassembled WGS sequence"/>
</dbReference>
<dbReference type="InterPro" id="IPR016120">
    <property type="entry name" value="Sig_transdc_His_kin_SpoOB"/>
</dbReference>
<comment type="subcellular location">
    <subcellularLocation>
        <location evidence="2">Cell membrane</location>
        <topology evidence="2">Multi-pass membrane protein</topology>
    </subcellularLocation>
</comment>
<dbReference type="RefSeq" id="WP_074261584.1">
    <property type="nucleotide sequence ID" value="NZ_FSRJ01000004.1"/>
</dbReference>
<evidence type="ECO:0000256" key="7">
    <source>
        <dbReference type="ARBA" id="ARBA00022692"/>
    </source>
</evidence>
<dbReference type="InterPro" id="IPR035965">
    <property type="entry name" value="PAS-like_dom_sf"/>
</dbReference>
<dbReference type="PRINTS" id="PR00344">
    <property type="entry name" value="BCTRLSENSOR"/>
</dbReference>
<evidence type="ECO:0000256" key="9">
    <source>
        <dbReference type="ARBA" id="ARBA00022777"/>
    </source>
</evidence>
<dbReference type="InterPro" id="IPR039506">
    <property type="entry name" value="SPOB_a"/>
</dbReference>
<dbReference type="Gene3D" id="3.30.450.20">
    <property type="entry name" value="PAS domain"/>
    <property type="match status" value="2"/>
</dbReference>
<evidence type="ECO:0000256" key="3">
    <source>
        <dbReference type="ARBA" id="ARBA00012438"/>
    </source>
</evidence>
<dbReference type="Gene3D" id="3.30.565.10">
    <property type="entry name" value="Histidine kinase-like ATPase, C-terminal domain"/>
    <property type="match status" value="1"/>
</dbReference>
<dbReference type="STRING" id="232089.SAMN05443544_2947"/>
<keyword evidence="8" id="KW-0547">Nucleotide-binding</keyword>
<reference evidence="18" key="1">
    <citation type="submission" date="2016-11" db="EMBL/GenBank/DDBJ databases">
        <authorList>
            <person name="Varghese N."/>
            <person name="Submissions S."/>
        </authorList>
    </citation>
    <scope>NUCLEOTIDE SEQUENCE [LARGE SCALE GENOMIC DNA]</scope>
    <source>
        <strain evidence="18">DSM 8595</strain>
    </source>
</reference>
<evidence type="ECO:0000313" key="18">
    <source>
        <dbReference type="Proteomes" id="UP000184699"/>
    </source>
</evidence>
<accession>A0A1N6H7I8</accession>
<dbReference type="InterPro" id="IPR000014">
    <property type="entry name" value="PAS"/>
</dbReference>
<sequence>MTLGMQLLLLQLVIVLTTVVGTGVTAVWMQEQQLRDAYEDRMIAVAQSVAGLPVITDAFDDQDPSATIQPVAEVVRRASNVTYIVVANDDGIRYSHPNPDRIGGKVSTDPAIPLSGQVYVGTQTGTLGESWRVKVPIFAPDGEVMGQVSVGILESELRADFAGGLTVLLVALVAAAVIGVIGSAWIGRVIRRRIYGLEPDEIRALLETREAMLHGIREGLVAVDDGGRIVLMNDAAARLLEVADPEAALGRQVGDVLDRELASFIASGENRETPVLSGERVLLVHGDRVRVDGREVGSIAILRDRTELETMLRELEGAQGLAEGLRAQSHEFANKLHVVSGLLELGHVDAAIAFIERVGSGGALSPLDEHDGIGDVETAALVLAKRSRAQELGLELVLAPGSHLDTVDDGAPRTELLTVVGNLLDNAIEACVLGGRIALSIRDDLEPATVVVQVDDDGPGIAPHRRDAIFEPDVSDKSAAPGKARRGIGLTIVTRIAARLGGSAEVDASPTGGARFTVRLPWPAPDRRARTAASDTDVGAHA</sequence>
<keyword evidence="7 15" id="KW-0812">Transmembrane</keyword>
<evidence type="ECO:0000259" key="16">
    <source>
        <dbReference type="PROSITE" id="PS50109"/>
    </source>
</evidence>
<dbReference type="SMART" id="SM00387">
    <property type="entry name" value="HATPase_c"/>
    <property type="match status" value="1"/>
</dbReference>
<evidence type="ECO:0000256" key="2">
    <source>
        <dbReference type="ARBA" id="ARBA00004651"/>
    </source>
</evidence>
<evidence type="ECO:0000256" key="12">
    <source>
        <dbReference type="ARBA" id="ARBA00023012"/>
    </source>
</evidence>
<dbReference type="OrthoDB" id="9792686at2"/>
<dbReference type="CDD" id="cd00130">
    <property type="entry name" value="PAS"/>
    <property type="match status" value="1"/>
</dbReference>
<dbReference type="PANTHER" id="PTHR44936:SF10">
    <property type="entry name" value="SENSOR PROTEIN RSTB"/>
    <property type="match status" value="1"/>
</dbReference>
<feature type="domain" description="Histidine kinase" evidence="16">
    <location>
        <begin position="415"/>
        <end position="524"/>
    </location>
</feature>
<evidence type="ECO:0000256" key="10">
    <source>
        <dbReference type="ARBA" id="ARBA00022840"/>
    </source>
</evidence>
<keyword evidence="12" id="KW-0902">Two-component regulatory system</keyword>
<name>A0A1N6H7I8_9MICO</name>
<dbReference type="Pfam" id="PF14689">
    <property type="entry name" value="SPOB_a"/>
    <property type="match status" value="1"/>
</dbReference>
<organism evidence="17 18">
    <name type="scientific">Agromyces cerinus subsp. cerinus</name>
    <dbReference type="NCBI Taxonomy" id="232089"/>
    <lineage>
        <taxon>Bacteria</taxon>
        <taxon>Bacillati</taxon>
        <taxon>Actinomycetota</taxon>
        <taxon>Actinomycetes</taxon>
        <taxon>Micrococcales</taxon>
        <taxon>Microbacteriaceae</taxon>
        <taxon>Agromyces</taxon>
    </lineage>
</organism>
<dbReference type="GO" id="GO:0005886">
    <property type="term" value="C:plasma membrane"/>
    <property type="evidence" value="ECO:0007669"/>
    <property type="project" value="UniProtKB-SubCell"/>
</dbReference>
<evidence type="ECO:0000256" key="1">
    <source>
        <dbReference type="ARBA" id="ARBA00000085"/>
    </source>
</evidence>
<proteinExistence type="predicted"/>
<evidence type="ECO:0000256" key="6">
    <source>
        <dbReference type="ARBA" id="ARBA00022679"/>
    </source>
</evidence>
<dbReference type="SUPFAM" id="SSF55785">
    <property type="entry name" value="PYP-like sensor domain (PAS domain)"/>
    <property type="match status" value="1"/>
</dbReference>
<keyword evidence="6" id="KW-0808">Transferase</keyword>
<evidence type="ECO:0000256" key="11">
    <source>
        <dbReference type="ARBA" id="ARBA00022989"/>
    </source>
</evidence>
<dbReference type="GO" id="GO:0006355">
    <property type="term" value="P:regulation of DNA-templated transcription"/>
    <property type="evidence" value="ECO:0007669"/>
    <property type="project" value="InterPro"/>
</dbReference>
<keyword evidence="5" id="KW-0597">Phosphoprotein</keyword>
<dbReference type="SUPFAM" id="SSF103190">
    <property type="entry name" value="Sensory domain-like"/>
    <property type="match status" value="1"/>
</dbReference>
<evidence type="ECO:0000256" key="13">
    <source>
        <dbReference type="ARBA" id="ARBA00023136"/>
    </source>
</evidence>
<dbReference type="CDD" id="cd00075">
    <property type="entry name" value="HATPase"/>
    <property type="match status" value="1"/>
</dbReference>
<dbReference type="PANTHER" id="PTHR44936">
    <property type="entry name" value="SENSOR PROTEIN CREC"/>
    <property type="match status" value="1"/>
</dbReference>
<dbReference type="InterPro" id="IPR033463">
    <property type="entry name" value="sCache_3"/>
</dbReference>
<dbReference type="InterPro" id="IPR013767">
    <property type="entry name" value="PAS_fold"/>
</dbReference>
<keyword evidence="10" id="KW-0067">ATP-binding</keyword>
<dbReference type="Gene3D" id="1.10.287.130">
    <property type="match status" value="1"/>
</dbReference>
<dbReference type="GO" id="GO:0000155">
    <property type="term" value="F:phosphorelay sensor kinase activity"/>
    <property type="evidence" value="ECO:0007669"/>
    <property type="project" value="InterPro"/>
</dbReference>
<keyword evidence="11 15" id="KW-1133">Transmembrane helix</keyword>
<dbReference type="EC" id="2.7.13.3" evidence="3"/>
<evidence type="ECO:0000313" key="17">
    <source>
        <dbReference type="EMBL" id="SIO15627.1"/>
    </source>
</evidence>
<evidence type="ECO:0000256" key="15">
    <source>
        <dbReference type="SAM" id="Phobius"/>
    </source>
</evidence>
<evidence type="ECO:0000256" key="5">
    <source>
        <dbReference type="ARBA" id="ARBA00022553"/>
    </source>
</evidence>
<dbReference type="Pfam" id="PF02518">
    <property type="entry name" value="HATPase_c"/>
    <property type="match status" value="1"/>
</dbReference>
<protein>
    <recommendedName>
        <fullName evidence="3">histidine kinase</fullName>
        <ecNumber evidence="3">2.7.13.3</ecNumber>
    </recommendedName>
</protein>
<dbReference type="SUPFAM" id="SSF55874">
    <property type="entry name" value="ATPase domain of HSP90 chaperone/DNA topoisomerase II/histidine kinase"/>
    <property type="match status" value="1"/>
</dbReference>
<feature type="transmembrane region" description="Helical" evidence="15">
    <location>
        <begin position="161"/>
        <end position="186"/>
    </location>
</feature>
<dbReference type="SUPFAM" id="SSF55890">
    <property type="entry name" value="Sporulation response regulatory protein Spo0B"/>
    <property type="match status" value="1"/>
</dbReference>
<evidence type="ECO:0000256" key="4">
    <source>
        <dbReference type="ARBA" id="ARBA00022475"/>
    </source>
</evidence>
<evidence type="ECO:0000256" key="8">
    <source>
        <dbReference type="ARBA" id="ARBA00022741"/>
    </source>
</evidence>
<feature type="region of interest" description="Disordered" evidence="14">
    <location>
        <begin position="522"/>
        <end position="542"/>
    </location>
</feature>
<dbReference type="Pfam" id="PF00989">
    <property type="entry name" value="PAS"/>
    <property type="match status" value="1"/>
</dbReference>
<evidence type="ECO:0000256" key="14">
    <source>
        <dbReference type="SAM" id="MobiDB-lite"/>
    </source>
</evidence>
<dbReference type="SMART" id="SM00091">
    <property type="entry name" value="PAS"/>
    <property type="match status" value="1"/>
</dbReference>
<keyword evidence="4" id="KW-1003">Cell membrane</keyword>
<dbReference type="EMBL" id="FSRJ01000004">
    <property type="protein sequence ID" value="SIO15627.1"/>
    <property type="molecule type" value="Genomic_DNA"/>
</dbReference>
<dbReference type="GO" id="GO:0005524">
    <property type="term" value="F:ATP binding"/>
    <property type="evidence" value="ECO:0007669"/>
    <property type="project" value="UniProtKB-KW"/>
</dbReference>
<dbReference type="PROSITE" id="PS50109">
    <property type="entry name" value="HIS_KIN"/>
    <property type="match status" value="1"/>
</dbReference>
<dbReference type="InterPro" id="IPR003594">
    <property type="entry name" value="HATPase_dom"/>
</dbReference>